<sequence length="166" mass="18967">MKSVSREVEFIDFGRRSRISQTRYAVTTFNLTAGNLAVASQFNLFTSLTKLNLKLTNNILSEYLMQLNASRIKVLQALDDVINSMKEAVSNELLNVHHHYHHLHHHHYVYRNLLKDLIVLNVVNIFLEVLHIGTQCCWSVMYLNGDNQTALGILILALDPEATHAE</sequence>
<comment type="similarity">
    <text evidence="1">Belongs to the V-ATPase E subunit family.</text>
</comment>
<protein>
    <submittedName>
        <fullName evidence="4">Uncharacterized protein</fullName>
    </submittedName>
</protein>
<evidence type="ECO:0000256" key="1">
    <source>
        <dbReference type="ARBA" id="ARBA00005901"/>
    </source>
</evidence>
<evidence type="ECO:0000256" key="3">
    <source>
        <dbReference type="ARBA" id="ARBA00023065"/>
    </source>
</evidence>
<keyword evidence="3" id="KW-0406">Ion transport</keyword>
<dbReference type="InterPro" id="IPR002842">
    <property type="entry name" value="ATPase_V1_Esu"/>
</dbReference>
<evidence type="ECO:0000313" key="4">
    <source>
        <dbReference type="EMBL" id="KAK7318147.1"/>
    </source>
</evidence>
<keyword evidence="5" id="KW-1185">Reference proteome</keyword>
<accession>A0AAN9KIN5</accession>
<dbReference type="GO" id="GO:0033178">
    <property type="term" value="C:proton-transporting two-sector ATPase complex, catalytic domain"/>
    <property type="evidence" value="ECO:0007669"/>
    <property type="project" value="InterPro"/>
</dbReference>
<gene>
    <name evidence="4" type="ORF">RJT34_02845</name>
</gene>
<dbReference type="EMBL" id="JAYKXN010000001">
    <property type="protein sequence ID" value="KAK7318147.1"/>
    <property type="molecule type" value="Genomic_DNA"/>
</dbReference>
<evidence type="ECO:0000313" key="5">
    <source>
        <dbReference type="Proteomes" id="UP001359559"/>
    </source>
</evidence>
<keyword evidence="2" id="KW-0813">Transport</keyword>
<proteinExistence type="inferred from homology"/>
<comment type="caution">
    <text evidence="4">The sequence shown here is derived from an EMBL/GenBank/DDBJ whole genome shotgun (WGS) entry which is preliminary data.</text>
</comment>
<dbReference type="PANTHER" id="PTHR45715">
    <property type="entry name" value="ATPASE H+-TRANSPORTING V1 SUBUNIT E1A-RELATED"/>
    <property type="match status" value="1"/>
</dbReference>
<dbReference type="AlphaFoldDB" id="A0AAN9KIN5"/>
<dbReference type="GO" id="GO:0046961">
    <property type="term" value="F:proton-transporting ATPase activity, rotational mechanism"/>
    <property type="evidence" value="ECO:0007669"/>
    <property type="project" value="InterPro"/>
</dbReference>
<name>A0AAN9KIN5_CLITE</name>
<reference evidence="4 5" key="1">
    <citation type="submission" date="2024-01" db="EMBL/GenBank/DDBJ databases">
        <title>The genomes of 5 underutilized Papilionoideae crops provide insights into root nodulation and disease resistance.</title>
        <authorList>
            <person name="Yuan L."/>
        </authorList>
    </citation>
    <scope>NUCLEOTIDE SEQUENCE [LARGE SCALE GENOMIC DNA]</scope>
    <source>
        <strain evidence="4">LY-2023</strain>
        <tissue evidence="4">Leaf</tissue>
    </source>
</reference>
<dbReference type="Proteomes" id="UP001359559">
    <property type="component" value="Unassembled WGS sequence"/>
</dbReference>
<evidence type="ECO:0000256" key="2">
    <source>
        <dbReference type="ARBA" id="ARBA00022448"/>
    </source>
</evidence>
<organism evidence="4 5">
    <name type="scientific">Clitoria ternatea</name>
    <name type="common">Butterfly pea</name>
    <dbReference type="NCBI Taxonomy" id="43366"/>
    <lineage>
        <taxon>Eukaryota</taxon>
        <taxon>Viridiplantae</taxon>
        <taxon>Streptophyta</taxon>
        <taxon>Embryophyta</taxon>
        <taxon>Tracheophyta</taxon>
        <taxon>Spermatophyta</taxon>
        <taxon>Magnoliopsida</taxon>
        <taxon>eudicotyledons</taxon>
        <taxon>Gunneridae</taxon>
        <taxon>Pentapetalae</taxon>
        <taxon>rosids</taxon>
        <taxon>fabids</taxon>
        <taxon>Fabales</taxon>
        <taxon>Fabaceae</taxon>
        <taxon>Papilionoideae</taxon>
        <taxon>50 kb inversion clade</taxon>
        <taxon>NPAAA clade</taxon>
        <taxon>indigoferoid/millettioid clade</taxon>
        <taxon>Phaseoleae</taxon>
        <taxon>Clitoria</taxon>
    </lineage>
</organism>